<dbReference type="RefSeq" id="WP_006879162.1">
    <property type="nucleotide sequence ID" value="NZ_AEVS01000052.1"/>
</dbReference>
<dbReference type="NCBIfam" id="TIGR01785">
    <property type="entry name" value="TonB-hemin"/>
    <property type="match status" value="1"/>
</dbReference>
<keyword evidence="7 12" id="KW-0798">TonB box</keyword>
<keyword evidence="8 10" id="KW-0472">Membrane</keyword>
<comment type="caution">
    <text evidence="16">The sequence shown here is derived from an EMBL/GenBank/DDBJ whole genome shotgun (WGS) entry which is preliminary data.</text>
</comment>
<evidence type="ECO:0000256" key="11">
    <source>
        <dbReference type="PROSITE-ProRule" id="PRU10144"/>
    </source>
</evidence>
<dbReference type="EMBL" id="AEVS01000052">
    <property type="protein sequence ID" value="EGA65968.1"/>
    <property type="molecule type" value="Genomic_DNA"/>
</dbReference>
<dbReference type="AlphaFoldDB" id="E8LTK9"/>
<accession>E8LTK9</accession>
<dbReference type="InterPro" id="IPR000531">
    <property type="entry name" value="Beta-barrel_TonB"/>
</dbReference>
<keyword evidence="16" id="KW-0675">Receptor</keyword>
<evidence type="ECO:0000256" key="12">
    <source>
        <dbReference type="RuleBase" id="RU003357"/>
    </source>
</evidence>
<dbReference type="Pfam" id="PF00593">
    <property type="entry name" value="TonB_dep_Rec_b-barrel"/>
    <property type="match status" value="1"/>
</dbReference>
<dbReference type="PANTHER" id="PTHR30069:SF41">
    <property type="entry name" value="HEME_HEMOPEXIN UTILIZATION PROTEIN C"/>
    <property type="match status" value="1"/>
</dbReference>
<dbReference type="eggNOG" id="COG4771">
    <property type="taxonomic scope" value="Bacteria"/>
</dbReference>
<dbReference type="InterPro" id="IPR011276">
    <property type="entry name" value="TonB_haem/Hb_rcpt"/>
</dbReference>
<dbReference type="OrthoDB" id="9764669at2"/>
<evidence type="ECO:0000256" key="7">
    <source>
        <dbReference type="ARBA" id="ARBA00023077"/>
    </source>
</evidence>
<evidence type="ECO:0000259" key="14">
    <source>
        <dbReference type="Pfam" id="PF00593"/>
    </source>
</evidence>
<evidence type="ECO:0000256" key="3">
    <source>
        <dbReference type="ARBA" id="ARBA00022448"/>
    </source>
</evidence>
<evidence type="ECO:0000259" key="15">
    <source>
        <dbReference type="Pfam" id="PF07715"/>
    </source>
</evidence>
<evidence type="ECO:0000256" key="13">
    <source>
        <dbReference type="SAM" id="SignalP"/>
    </source>
</evidence>
<dbReference type="CDD" id="cd01347">
    <property type="entry name" value="ligand_gated_channel"/>
    <property type="match status" value="1"/>
</dbReference>
<dbReference type="GO" id="GO:0015344">
    <property type="term" value="F:siderophore uptake transmembrane transporter activity"/>
    <property type="evidence" value="ECO:0007669"/>
    <property type="project" value="TreeGrafter"/>
</dbReference>
<evidence type="ECO:0000313" key="17">
    <source>
        <dbReference type="Proteomes" id="UP000004371"/>
    </source>
</evidence>
<keyword evidence="5 10" id="KW-0812">Transmembrane</keyword>
<dbReference type="NCBIfam" id="TIGR01786">
    <property type="entry name" value="TonB-hemlactrns"/>
    <property type="match status" value="1"/>
</dbReference>
<evidence type="ECO:0000256" key="10">
    <source>
        <dbReference type="PROSITE-ProRule" id="PRU01360"/>
    </source>
</evidence>
<evidence type="ECO:0000256" key="9">
    <source>
        <dbReference type="ARBA" id="ARBA00023237"/>
    </source>
</evidence>
<protein>
    <submittedName>
        <fullName evidence="16">TonB-dependent heme/hemoglobin receptor family protein</fullName>
    </submittedName>
</protein>
<dbReference type="InterPro" id="IPR039426">
    <property type="entry name" value="TonB-dep_rcpt-like"/>
</dbReference>
<gene>
    <name evidence="16" type="ORF">VIBR0546_04077</name>
</gene>
<evidence type="ECO:0000256" key="8">
    <source>
        <dbReference type="ARBA" id="ARBA00023136"/>
    </source>
</evidence>
<dbReference type="Pfam" id="PF07715">
    <property type="entry name" value="Plug"/>
    <property type="match status" value="1"/>
</dbReference>
<comment type="subcellular location">
    <subcellularLocation>
        <location evidence="1 10">Cell outer membrane</location>
        <topology evidence="1 10">Multi-pass membrane protein</topology>
    </subcellularLocation>
</comment>
<evidence type="ECO:0000256" key="4">
    <source>
        <dbReference type="ARBA" id="ARBA00022452"/>
    </source>
</evidence>
<dbReference type="InterPro" id="IPR010949">
    <property type="entry name" value="TonB_Hb/transfer/lactofer_rcpt"/>
</dbReference>
<feature type="chain" id="PRO_5003224398" evidence="13">
    <location>
        <begin position="24"/>
        <end position="678"/>
    </location>
</feature>
<keyword evidence="17" id="KW-1185">Reference proteome</keyword>
<keyword evidence="4 10" id="KW-1134">Transmembrane beta strand</keyword>
<dbReference type="InterPro" id="IPR036942">
    <property type="entry name" value="Beta-barrel_TonB_sf"/>
</dbReference>
<feature type="short sequence motif" description="TonB C-terminal box" evidence="11">
    <location>
        <begin position="661"/>
        <end position="678"/>
    </location>
</feature>
<keyword evidence="6 13" id="KW-0732">Signal</keyword>
<evidence type="ECO:0000313" key="16">
    <source>
        <dbReference type="EMBL" id="EGA65968.1"/>
    </source>
</evidence>
<dbReference type="InterPro" id="IPR037066">
    <property type="entry name" value="Plug_dom_sf"/>
</dbReference>
<dbReference type="STRING" id="945543.VIBR0546_04077"/>
<feature type="signal peptide" evidence="13">
    <location>
        <begin position="1"/>
        <end position="23"/>
    </location>
</feature>
<reference evidence="16 17" key="1">
    <citation type="journal article" date="2012" name="Int. J. Syst. Evol. Microbiol.">
        <title>Vibrio caribbeanicus sp. nov., isolated from the marine sponge Scleritoderma cyanea.</title>
        <authorList>
            <person name="Hoffmann M."/>
            <person name="Monday S.R."/>
            <person name="Allard M.W."/>
            <person name="Strain E.A."/>
            <person name="Whittaker P."/>
            <person name="Naum M."/>
            <person name="McCarthy P.J."/>
            <person name="Lopez J.V."/>
            <person name="Fischer M."/>
            <person name="Brown E.W."/>
        </authorList>
    </citation>
    <scope>NUCLEOTIDE SEQUENCE [LARGE SCALE GENOMIC DNA]</scope>
    <source>
        <strain evidence="16 17">LMG 20546</strain>
    </source>
</reference>
<keyword evidence="3 10" id="KW-0813">Transport</keyword>
<evidence type="ECO:0000256" key="2">
    <source>
        <dbReference type="ARBA" id="ARBA00009810"/>
    </source>
</evidence>
<organism evidence="16 17">
    <name type="scientific">Vibrio brasiliensis LMG 20546</name>
    <dbReference type="NCBI Taxonomy" id="945543"/>
    <lineage>
        <taxon>Bacteria</taxon>
        <taxon>Pseudomonadati</taxon>
        <taxon>Pseudomonadota</taxon>
        <taxon>Gammaproteobacteria</taxon>
        <taxon>Vibrionales</taxon>
        <taxon>Vibrionaceae</taxon>
        <taxon>Vibrio</taxon>
        <taxon>Vibrio oreintalis group</taxon>
    </lineage>
</organism>
<dbReference type="GO" id="GO:0015232">
    <property type="term" value="F:heme transmembrane transporter activity"/>
    <property type="evidence" value="ECO:0007669"/>
    <property type="project" value="InterPro"/>
</dbReference>
<dbReference type="PROSITE" id="PS01156">
    <property type="entry name" value="TONB_DEPENDENT_REC_2"/>
    <property type="match status" value="1"/>
</dbReference>
<dbReference type="PANTHER" id="PTHR30069">
    <property type="entry name" value="TONB-DEPENDENT OUTER MEMBRANE RECEPTOR"/>
    <property type="match status" value="1"/>
</dbReference>
<feature type="domain" description="TonB-dependent receptor-like beta-barrel" evidence="14">
    <location>
        <begin position="281"/>
        <end position="650"/>
    </location>
</feature>
<evidence type="ECO:0000256" key="5">
    <source>
        <dbReference type="ARBA" id="ARBA00022692"/>
    </source>
</evidence>
<keyword evidence="9 10" id="KW-0998">Cell outer membrane</keyword>
<proteinExistence type="inferred from homology"/>
<dbReference type="GO" id="GO:0009279">
    <property type="term" value="C:cell outer membrane"/>
    <property type="evidence" value="ECO:0007669"/>
    <property type="project" value="UniProtKB-SubCell"/>
</dbReference>
<dbReference type="GO" id="GO:0044718">
    <property type="term" value="P:siderophore transmembrane transport"/>
    <property type="evidence" value="ECO:0007669"/>
    <property type="project" value="TreeGrafter"/>
</dbReference>
<dbReference type="InterPro" id="IPR010917">
    <property type="entry name" value="TonB_rcpt_CS"/>
</dbReference>
<dbReference type="Gene3D" id="2.170.130.10">
    <property type="entry name" value="TonB-dependent receptor, plug domain"/>
    <property type="match status" value="1"/>
</dbReference>
<feature type="domain" description="TonB-dependent receptor plug" evidence="15">
    <location>
        <begin position="43"/>
        <end position="147"/>
    </location>
</feature>
<evidence type="ECO:0000256" key="1">
    <source>
        <dbReference type="ARBA" id="ARBA00004571"/>
    </source>
</evidence>
<sequence length="678" mass="74297">MKVNFSLVASAVVLALSTNSVHAQDVTTFDEVVVSASLAEKTQQDKTRSIETIDHQQLEEMQVNSVAETVKYQPNLTTVGANVAGNQSVNIRGLGDNKVLQVIDGTRQNIQYGHRPTYFLDPALLGSVEVIKGPISSLYGSGAIGGVVIQNTLTADDLIEDQGLGGRIKLGYQDNGDVWTNSAALATKQNDVDWILAGSYTDSGDMKQGNGDTLYGTKAENLTGLAKVNWQVNDEHKLGLSLRYADLDGRPPVVGDSSGQINDPDKLISRKVKDSSAALKYAYNPQSELINLESSLYKNSSKITERDPSNSDDDLSQIETVGFNLNNQSQIGKWQVLTGLDAYQDQLDATRAVSTSGRPELPKDAETNNVGAFAYINYDLLPSLALDAGVRYDRFESKAQGYDKNTKDSVSPSVGLAWQAQTWMLWSLRYDEAFRAPSTSELYTSGTHFTMFPGASNEFVANPELNPEKSHNVELKGQFDFDNVFTEDKLSFTAAAFRNKVEDLINLDVTTLSAADMMSCVMASGFACGGTSTSKNIDNALIEGFELSANYSVATLDLGLSYGQTRGKDDDTQEWLSSMPADKWVASVEYGLWDYDTKLGTKATFVADQERLPTDDTTGPYDDYTLVDLYVTWEPSEKLTGLKVDFSVINATDENYRQAWTQVYNPGRSFRIAGQYNF</sequence>
<dbReference type="SUPFAM" id="SSF56935">
    <property type="entry name" value="Porins"/>
    <property type="match status" value="1"/>
</dbReference>
<comment type="similarity">
    <text evidence="2 10 12">Belongs to the TonB-dependent receptor family.</text>
</comment>
<name>E8LTK9_9VIBR</name>
<dbReference type="PROSITE" id="PS52016">
    <property type="entry name" value="TONB_DEPENDENT_REC_3"/>
    <property type="match status" value="1"/>
</dbReference>
<dbReference type="Gene3D" id="2.40.170.20">
    <property type="entry name" value="TonB-dependent receptor, beta-barrel domain"/>
    <property type="match status" value="1"/>
</dbReference>
<evidence type="ECO:0000256" key="6">
    <source>
        <dbReference type="ARBA" id="ARBA00022729"/>
    </source>
</evidence>
<dbReference type="InterPro" id="IPR012910">
    <property type="entry name" value="Plug_dom"/>
</dbReference>
<dbReference type="Proteomes" id="UP000004371">
    <property type="component" value="Unassembled WGS sequence"/>
</dbReference>